<gene>
    <name evidence="2" type="ORF">TREES_T100016301</name>
</gene>
<keyword evidence="3" id="KW-1185">Reference proteome</keyword>
<evidence type="ECO:0000256" key="1">
    <source>
        <dbReference type="SAM" id="MobiDB-lite"/>
    </source>
</evidence>
<feature type="region of interest" description="Disordered" evidence="1">
    <location>
        <begin position="58"/>
        <end position="84"/>
    </location>
</feature>
<sequence>MEWLLSSCKTARHPAADGTRSCLPLISKNRQHQIFNYFGFGTISSALVSLLLHGQAEARRGSTPEASRTSSQCPEERPVGSYTGGQLDLLSVSEEWLVGFHAGGQQDLLSVT</sequence>
<proteinExistence type="predicted"/>
<reference evidence="3" key="2">
    <citation type="journal article" date="2013" name="Nat. Commun.">
        <title>Genome of the Chinese tree shrew.</title>
        <authorList>
            <person name="Fan Y."/>
            <person name="Huang Z.Y."/>
            <person name="Cao C.C."/>
            <person name="Chen C.S."/>
            <person name="Chen Y.X."/>
            <person name="Fan D.D."/>
            <person name="He J."/>
            <person name="Hou H.L."/>
            <person name="Hu L."/>
            <person name="Hu X.T."/>
            <person name="Jiang X.T."/>
            <person name="Lai R."/>
            <person name="Lang Y.S."/>
            <person name="Liang B."/>
            <person name="Liao S.G."/>
            <person name="Mu D."/>
            <person name="Ma Y.Y."/>
            <person name="Niu Y.Y."/>
            <person name="Sun X.Q."/>
            <person name="Xia J.Q."/>
            <person name="Xiao J."/>
            <person name="Xiong Z.Q."/>
            <person name="Xu L."/>
            <person name="Yang L."/>
            <person name="Zhang Y."/>
            <person name="Zhao W."/>
            <person name="Zhao X.D."/>
            <person name="Zheng Y.T."/>
            <person name="Zhou J.M."/>
            <person name="Zhu Y.B."/>
            <person name="Zhang G.J."/>
            <person name="Wang J."/>
            <person name="Yao Y.G."/>
        </authorList>
    </citation>
    <scope>NUCLEOTIDE SEQUENCE [LARGE SCALE GENOMIC DNA]</scope>
</reference>
<name>L9KN36_TUPCH</name>
<accession>L9KN36</accession>
<dbReference type="Proteomes" id="UP000011518">
    <property type="component" value="Unassembled WGS sequence"/>
</dbReference>
<dbReference type="InParanoid" id="L9KN36"/>
<organism evidence="2 3">
    <name type="scientific">Tupaia chinensis</name>
    <name type="common">Chinese tree shrew</name>
    <name type="synonym">Tupaia belangeri chinensis</name>
    <dbReference type="NCBI Taxonomy" id="246437"/>
    <lineage>
        <taxon>Eukaryota</taxon>
        <taxon>Metazoa</taxon>
        <taxon>Chordata</taxon>
        <taxon>Craniata</taxon>
        <taxon>Vertebrata</taxon>
        <taxon>Euteleostomi</taxon>
        <taxon>Mammalia</taxon>
        <taxon>Eutheria</taxon>
        <taxon>Euarchontoglires</taxon>
        <taxon>Scandentia</taxon>
        <taxon>Tupaiidae</taxon>
        <taxon>Tupaia</taxon>
    </lineage>
</organism>
<dbReference type="EMBL" id="KB320754">
    <property type="protein sequence ID" value="ELW64158.1"/>
    <property type="molecule type" value="Genomic_DNA"/>
</dbReference>
<evidence type="ECO:0000313" key="3">
    <source>
        <dbReference type="Proteomes" id="UP000011518"/>
    </source>
</evidence>
<protein>
    <submittedName>
        <fullName evidence="2">Uncharacterized protein</fullName>
    </submittedName>
</protein>
<feature type="compositionally biased region" description="Polar residues" evidence="1">
    <location>
        <begin position="64"/>
        <end position="73"/>
    </location>
</feature>
<reference evidence="3" key="1">
    <citation type="submission" date="2012-07" db="EMBL/GenBank/DDBJ databases">
        <title>Genome of the Chinese tree shrew, a rising model animal genetically related to primates.</title>
        <authorList>
            <person name="Zhang G."/>
            <person name="Fan Y."/>
            <person name="Yao Y."/>
            <person name="Huang Z."/>
        </authorList>
    </citation>
    <scope>NUCLEOTIDE SEQUENCE [LARGE SCALE GENOMIC DNA]</scope>
</reference>
<evidence type="ECO:0000313" key="2">
    <source>
        <dbReference type="EMBL" id="ELW64158.1"/>
    </source>
</evidence>
<dbReference type="AlphaFoldDB" id="L9KN36"/>